<sequence length="257" mass="28780">MGTLLGHAVPGTLFILFAIWWSVNIWKRYLISRRENLEYKNSLTFPCGCCCQGLKTFQVEGILKVVASTVGIIGELVTGFKDGQMELGNWHHVTMYAGMLVSGLVDILLHHQKLLPEGTDYITFGLAVLVEGVLFYFHIHDRDDLDIQLHSILICIIGFGVVTLAVEYTTPQSHLGGFARSYAFLLQGIWFWVVGLILYAPTIAPWATIVDNNETELIMKTALILGWMMIGSLIIIFIIGAIINCQLRLTIDKYTVM</sequence>
<accession>A0A8J1TAJ8</accession>
<dbReference type="InterPro" id="IPR042127">
    <property type="entry name" value="TMEM45"/>
</dbReference>
<evidence type="ECO:0000256" key="5">
    <source>
        <dbReference type="ARBA" id="ARBA00023136"/>
    </source>
</evidence>
<evidence type="ECO:0000313" key="7">
    <source>
        <dbReference type="Proteomes" id="UP000749559"/>
    </source>
</evidence>
<evidence type="ECO:0000256" key="4">
    <source>
        <dbReference type="ARBA" id="ARBA00022989"/>
    </source>
</evidence>
<dbReference type="PANTHER" id="PTHR16007">
    <property type="entry name" value="EPIDIDYMAL MEMBRANE PROTEIN E9-RELATED"/>
    <property type="match status" value="1"/>
</dbReference>
<evidence type="ECO:0000313" key="6">
    <source>
        <dbReference type="EMBL" id="CAH1802852.1"/>
    </source>
</evidence>
<comment type="similarity">
    <text evidence="2">Belongs to the TMEM45 family.</text>
</comment>
<keyword evidence="7" id="KW-1185">Reference proteome</keyword>
<protein>
    <submittedName>
        <fullName evidence="6">Uncharacterized protein</fullName>
    </submittedName>
</protein>
<keyword evidence="5" id="KW-0472">Membrane</keyword>
<dbReference type="EMBL" id="CAIIXF020000138">
    <property type="protein sequence ID" value="CAH1802852.1"/>
    <property type="molecule type" value="Genomic_DNA"/>
</dbReference>
<dbReference type="Pfam" id="PF04819">
    <property type="entry name" value="DUF716"/>
    <property type="match status" value="1"/>
</dbReference>
<dbReference type="AlphaFoldDB" id="A0A8J1TAJ8"/>
<evidence type="ECO:0000256" key="2">
    <source>
        <dbReference type="ARBA" id="ARBA00006948"/>
    </source>
</evidence>
<dbReference type="GO" id="GO:0016020">
    <property type="term" value="C:membrane"/>
    <property type="evidence" value="ECO:0007669"/>
    <property type="project" value="UniProtKB-SubCell"/>
</dbReference>
<evidence type="ECO:0000256" key="1">
    <source>
        <dbReference type="ARBA" id="ARBA00004141"/>
    </source>
</evidence>
<proteinExistence type="inferred from homology"/>
<organism evidence="6 7">
    <name type="scientific">Owenia fusiformis</name>
    <name type="common">Polychaete worm</name>
    <dbReference type="NCBI Taxonomy" id="6347"/>
    <lineage>
        <taxon>Eukaryota</taxon>
        <taxon>Metazoa</taxon>
        <taxon>Spiralia</taxon>
        <taxon>Lophotrochozoa</taxon>
        <taxon>Annelida</taxon>
        <taxon>Polychaeta</taxon>
        <taxon>Sedentaria</taxon>
        <taxon>Canalipalpata</taxon>
        <taxon>Sabellida</taxon>
        <taxon>Oweniida</taxon>
        <taxon>Oweniidae</taxon>
        <taxon>Owenia</taxon>
    </lineage>
</organism>
<comment type="subcellular location">
    <subcellularLocation>
        <location evidence="1">Membrane</location>
        <topology evidence="1">Multi-pass membrane protein</topology>
    </subcellularLocation>
</comment>
<dbReference type="PANTHER" id="PTHR16007:SF15">
    <property type="entry name" value="TRANSMEMBRANE PROTEIN 45B"/>
    <property type="match status" value="1"/>
</dbReference>
<dbReference type="OrthoDB" id="551896at2759"/>
<keyword evidence="3" id="KW-0812">Transmembrane</keyword>
<evidence type="ECO:0000256" key="3">
    <source>
        <dbReference type="ARBA" id="ARBA00022692"/>
    </source>
</evidence>
<comment type="caution">
    <text evidence="6">The sequence shown here is derived from an EMBL/GenBank/DDBJ whole genome shotgun (WGS) entry which is preliminary data.</text>
</comment>
<reference evidence="6" key="1">
    <citation type="submission" date="2022-03" db="EMBL/GenBank/DDBJ databases">
        <authorList>
            <person name="Martin C."/>
        </authorList>
    </citation>
    <scope>NUCLEOTIDE SEQUENCE</scope>
</reference>
<gene>
    <name evidence="6" type="ORF">OFUS_LOCUS26494</name>
</gene>
<name>A0A8J1TAJ8_OWEFU</name>
<dbReference type="Proteomes" id="UP000749559">
    <property type="component" value="Unassembled WGS sequence"/>
</dbReference>
<dbReference type="InterPro" id="IPR006904">
    <property type="entry name" value="DUF716"/>
</dbReference>
<keyword evidence="4" id="KW-1133">Transmembrane helix</keyword>